<evidence type="ECO:0000313" key="7">
    <source>
        <dbReference type="EMBL" id="CUA68965.1"/>
    </source>
</evidence>
<feature type="compositionally biased region" description="Basic and acidic residues" evidence="6">
    <location>
        <begin position="219"/>
        <end position="228"/>
    </location>
</feature>
<accession>A0A0K6FRT2</accession>
<feature type="compositionally biased region" description="Basic and acidic residues" evidence="6">
    <location>
        <begin position="239"/>
        <end position="266"/>
    </location>
</feature>
<proteinExistence type="inferred from homology"/>
<evidence type="ECO:0000256" key="6">
    <source>
        <dbReference type="SAM" id="MobiDB-lite"/>
    </source>
</evidence>
<keyword evidence="4" id="KW-0804">Transcription</keyword>
<keyword evidence="8" id="KW-1185">Reference proteome</keyword>
<comment type="subcellular location">
    <subcellularLocation>
        <location evidence="1">Nucleus</location>
    </subcellularLocation>
</comment>
<organism evidence="7 8">
    <name type="scientific">Rhizoctonia solani</name>
    <dbReference type="NCBI Taxonomy" id="456999"/>
    <lineage>
        <taxon>Eukaryota</taxon>
        <taxon>Fungi</taxon>
        <taxon>Dikarya</taxon>
        <taxon>Basidiomycota</taxon>
        <taxon>Agaricomycotina</taxon>
        <taxon>Agaricomycetes</taxon>
        <taxon>Cantharellales</taxon>
        <taxon>Ceratobasidiaceae</taxon>
        <taxon>Rhizoctonia</taxon>
    </lineage>
</organism>
<dbReference type="Pfam" id="PF04855">
    <property type="entry name" value="SNF5"/>
    <property type="match status" value="2"/>
</dbReference>
<evidence type="ECO:0000256" key="5">
    <source>
        <dbReference type="ARBA" id="ARBA00023242"/>
    </source>
</evidence>
<keyword evidence="3" id="KW-0805">Transcription regulation</keyword>
<dbReference type="InterPro" id="IPR006939">
    <property type="entry name" value="SNF5"/>
</dbReference>
<feature type="region of interest" description="Disordered" evidence="6">
    <location>
        <begin position="219"/>
        <end position="327"/>
    </location>
</feature>
<evidence type="ECO:0000256" key="4">
    <source>
        <dbReference type="ARBA" id="ARBA00023163"/>
    </source>
</evidence>
<dbReference type="EMBL" id="CYGV01000613">
    <property type="protein sequence ID" value="CUA68965.1"/>
    <property type="molecule type" value="Genomic_DNA"/>
</dbReference>
<evidence type="ECO:0000256" key="1">
    <source>
        <dbReference type="ARBA" id="ARBA00004123"/>
    </source>
</evidence>
<dbReference type="GO" id="GO:0000228">
    <property type="term" value="C:nuclear chromosome"/>
    <property type="evidence" value="ECO:0007669"/>
    <property type="project" value="InterPro"/>
</dbReference>
<comment type="similarity">
    <text evidence="2">Belongs to the SNF5 family.</text>
</comment>
<evidence type="ECO:0000256" key="2">
    <source>
        <dbReference type="ARBA" id="ARBA00010239"/>
    </source>
</evidence>
<name>A0A0K6FRT2_9AGAM</name>
<feature type="compositionally biased region" description="Low complexity" evidence="6">
    <location>
        <begin position="273"/>
        <end position="283"/>
    </location>
</feature>
<protein>
    <submittedName>
        <fullName evidence="7">Uncharacterized protein</fullName>
    </submittedName>
</protein>
<sequence length="391" mass="44328">MNPQTMLVTALLLKDEIGRERGWDTFLFPEYKVKDWEIKLSKIARSGTLINQLELLVPIRLGIDFDHFRLKDTFTWDLSVLVCDDYQISPNSVVQAVAKSITEQLQEHHAHIVEPASGPRHEEVRGEMSEAEFVEVYSKELRLGGEFKTVVAHSIREQVSVHQKSPFPIGHPFDSTPIVVDELRTAMLPPIDHSLPFDYTLLEQLTPQLDVLQEAEIEHSRTSWDRATRPSHVSPCRRFSHDCESGRDRERDVTRADADGPMHIPERTPVLMHHQQQQQQQQHVPPPQPPKQQRQRTGILQPPPLPNRVFISRSADPAPSTGLDSDAAARARADFGGAEPEGPASPTKEDDQQAILTRVLEYRLVFLVDLLGYSYAWLDLGLSCHDSAMIH</sequence>
<dbReference type="PANTHER" id="PTHR10019">
    <property type="entry name" value="SNF5"/>
    <property type="match status" value="1"/>
</dbReference>
<evidence type="ECO:0000313" key="8">
    <source>
        <dbReference type="Proteomes" id="UP000044841"/>
    </source>
</evidence>
<dbReference type="AlphaFoldDB" id="A0A0K6FRT2"/>
<evidence type="ECO:0000256" key="3">
    <source>
        <dbReference type="ARBA" id="ARBA00023015"/>
    </source>
</evidence>
<keyword evidence="5" id="KW-0539">Nucleus</keyword>
<dbReference type="GO" id="GO:0006338">
    <property type="term" value="P:chromatin remodeling"/>
    <property type="evidence" value="ECO:0007669"/>
    <property type="project" value="InterPro"/>
</dbReference>
<gene>
    <name evidence="7" type="ORF">RSOLAG22IIIB_08218</name>
</gene>
<reference evidence="7 8" key="1">
    <citation type="submission" date="2015-07" db="EMBL/GenBank/DDBJ databases">
        <authorList>
            <person name="Noorani M."/>
        </authorList>
    </citation>
    <scope>NUCLEOTIDE SEQUENCE [LARGE SCALE GENOMIC DNA]</scope>
    <source>
        <strain evidence="7">BBA 69670</strain>
    </source>
</reference>
<dbReference type="Proteomes" id="UP000044841">
    <property type="component" value="Unassembled WGS sequence"/>
</dbReference>